<feature type="transmembrane region" description="Helical" evidence="9">
    <location>
        <begin position="186"/>
        <end position="209"/>
    </location>
</feature>
<keyword evidence="5 9" id="KW-0472">Membrane</keyword>
<dbReference type="Gene3D" id="4.10.60.10">
    <property type="entry name" value="Zinc finger, CCHC-type"/>
    <property type="match status" value="1"/>
</dbReference>
<feature type="transmembrane region" description="Helical" evidence="9">
    <location>
        <begin position="323"/>
        <end position="344"/>
    </location>
</feature>
<sequence>MEVKLEEESTIWEGYVNWKKKPATKGQHGGMLAASFVLVVEVMESLAFLACGCNLVVYLLHYMHYSPSEAANNVTNFMGTAFLLALLGGFLSDAFFITYKIYLMSALVEFLGLAILTTQSHSSWLMPPECNPTGPCEQVNGAKAAMLFVGLYATALGVGCIKGCLPAHGAQQFDETTINGRIQLATFFNYFVFCLSFGALLAVTLVVWIEDNKGWDWGLGIATLTILLSIPVFLAGSGYYKIKVPSGSPLTTIFMVLIGAIVNRSMPQNDTEQQQTVTKDDIDQTQTLTLSPNLKFLNNAAVNKPAYDFLNNCSTKQVEDVKIILQLLPIFGCTIMLNCCIAQLSTFSIQQAASMNTKIGSLNVPPASLPAFPVIFIIFLAPLYDHIIIPVARKVTKSEMGVSHLQRIGVGLLLSVLAMAIAALVEIKRKRIATRSGLEQQEPLPITFLWVSFQYLFLGSADLFTLAGSLEFFYTETPETMKSLATSLSFVSLAMGYYLSTVIVSIVNGVTGMFGHRGWLSGENLNHFHLESVTAGRIGYCPLCPTGLTDLLLVTRVKTSQGGHPSLDCCHLSTLNCGVFIRAGVEFLPHWGISVPADHMDSAPVSDTICNSRPYWILSALPHRAHGFAFGYPGENFPGSFLRTHHSKLTGFVQADQISSHLCHSKHTYEAKAGVNHHQPSTVTRDNSITTTSGYNRKRKSRPDSRRKWFIVIVSPYSSRNDVAFPVTACCCNTTEVIFDSSQTTVYCFCFSFCYCSASGQSSSQNSYLRNNKPKFNHNQYPGNNRNQFQQNNSQPFRPGNSKPPQNKPNQNRTLVPHVNTRAQPLNQYPNPNPPPPCTTCGKPHRGVCRFTKGLCFRCGQTGHLVKDCPQPDTRMITAGNPAKTTAGGRVFALTAQDAAQTPGVYFCKYKLL</sequence>
<keyword evidence="3 9" id="KW-0812">Transmembrane</keyword>
<comment type="similarity">
    <text evidence="6">Belongs to the major facilitator superfamily. Phosphate:H(+) symporter (TC 2.A.1.9) family.</text>
</comment>
<feature type="transmembrane region" description="Helical" evidence="9">
    <location>
        <begin position="247"/>
        <end position="266"/>
    </location>
</feature>
<dbReference type="PANTHER" id="PTHR11654">
    <property type="entry name" value="OLIGOPEPTIDE TRANSPORTER-RELATED"/>
    <property type="match status" value="1"/>
</dbReference>
<comment type="similarity">
    <text evidence="2">Belongs to the major facilitator superfamily. Proton-dependent oligopeptide transporter (POT/PTR) (TC 2.A.17) family.</text>
</comment>
<comment type="caution">
    <text evidence="11">The sequence shown here is derived from an EMBL/GenBank/DDBJ whole genome shotgun (WGS) entry which is preliminary data.</text>
</comment>
<dbReference type="GO" id="GO:0022857">
    <property type="term" value="F:transmembrane transporter activity"/>
    <property type="evidence" value="ECO:0007669"/>
    <property type="project" value="InterPro"/>
</dbReference>
<dbReference type="GO" id="GO:0003676">
    <property type="term" value="F:nucleic acid binding"/>
    <property type="evidence" value="ECO:0007669"/>
    <property type="project" value="InterPro"/>
</dbReference>
<evidence type="ECO:0000313" key="11">
    <source>
        <dbReference type="EMBL" id="KAD3642214.1"/>
    </source>
</evidence>
<feature type="compositionally biased region" description="Low complexity" evidence="8">
    <location>
        <begin position="784"/>
        <end position="812"/>
    </location>
</feature>
<evidence type="ECO:0000256" key="4">
    <source>
        <dbReference type="ARBA" id="ARBA00022989"/>
    </source>
</evidence>
<dbReference type="Pfam" id="PF00854">
    <property type="entry name" value="PTR2"/>
    <property type="match status" value="1"/>
</dbReference>
<feature type="transmembrane region" description="Helical" evidence="9">
    <location>
        <begin position="106"/>
        <end position="124"/>
    </location>
</feature>
<reference evidence="11 12" key="1">
    <citation type="submission" date="2019-05" db="EMBL/GenBank/DDBJ databases">
        <title>Mikania micrantha, genome provides insights into the molecular mechanism of rapid growth.</title>
        <authorList>
            <person name="Liu B."/>
        </authorList>
    </citation>
    <scope>NUCLEOTIDE SEQUENCE [LARGE SCALE GENOMIC DNA]</scope>
    <source>
        <strain evidence="11">NLD-2019</strain>
        <tissue evidence="11">Leaf</tissue>
    </source>
</reference>
<evidence type="ECO:0000256" key="9">
    <source>
        <dbReference type="SAM" id="Phobius"/>
    </source>
</evidence>
<dbReference type="InterPro" id="IPR001878">
    <property type="entry name" value="Znf_CCHC"/>
</dbReference>
<feature type="transmembrane region" description="Helical" evidence="9">
    <location>
        <begin position="77"/>
        <end position="99"/>
    </location>
</feature>
<evidence type="ECO:0000256" key="6">
    <source>
        <dbReference type="ARBA" id="ARBA00044504"/>
    </source>
</evidence>
<keyword evidence="12" id="KW-1185">Reference proteome</keyword>
<organism evidence="11 12">
    <name type="scientific">Mikania micrantha</name>
    <name type="common">bitter vine</name>
    <dbReference type="NCBI Taxonomy" id="192012"/>
    <lineage>
        <taxon>Eukaryota</taxon>
        <taxon>Viridiplantae</taxon>
        <taxon>Streptophyta</taxon>
        <taxon>Embryophyta</taxon>
        <taxon>Tracheophyta</taxon>
        <taxon>Spermatophyta</taxon>
        <taxon>Magnoliopsida</taxon>
        <taxon>eudicotyledons</taxon>
        <taxon>Gunneridae</taxon>
        <taxon>Pentapetalae</taxon>
        <taxon>asterids</taxon>
        <taxon>campanulids</taxon>
        <taxon>Asterales</taxon>
        <taxon>Asteraceae</taxon>
        <taxon>Asteroideae</taxon>
        <taxon>Heliantheae alliance</taxon>
        <taxon>Eupatorieae</taxon>
        <taxon>Mikania</taxon>
    </lineage>
</organism>
<comment type="subcellular location">
    <subcellularLocation>
        <location evidence="1">Membrane</location>
        <topology evidence="1">Multi-pass membrane protein</topology>
    </subcellularLocation>
</comment>
<feature type="transmembrane region" description="Helical" evidence="9">
    <location>
        <begin position="215"/>
        <end position="235"/>
    </location>
</feature>
<feature type="region of interest" description="Disordered" evidence="8">
    <location>
        <begin position="767"/>
        <end position="814"/>
    </location>
</feature>
<dbReference type="GO" id="GO:0016020">
    <property type="term" value="C:membrane"/>
    <property type="evidence" value="ECO:0007669"/>
    <property type="project" value="UniProtKB-SubCell"/>
</dbReference>
<dbReference type="SUPFAM" id="SSF57756">
    <property type="entry name" value="Retrovirus zinc finger-like domains"/>
    <property type="match status" value="1"/>
</dbReference>
<evidence type="ECO:0000256" key="1">
    <source>
        <dbReference type="ARBA" id="ARBA00004141"/>
    </source>
</evidence>
<evidence type="ECO:0000313" key="12">
    <source>
        <dbReference type="Proteomes" id="UP000326396"/>
    </source>
</evidence>
<evidence type="ECO:0000256" key="3">
    <source>
        <dbReference type="ARBA" id="ARBA00022692"/>
    </source>
</evidence>
<dbReference type="Gene3D" id="1.20.1250.20">
    <property type="entry name" value="MFS general substrate transporter like domains"/>
    <property type="match status" value="1"/>
</dbReference>
<dbReference type="InterPro" id="IPR036259">
    <property type="entry name" value="MFS_trans_sf"/>
</dbReference>
<evidence type="ECO:0000259" key="10">
    <source>
        <dbReference type="PROSITE" id="PS50158"/>
    </source>
</evidence>
<feature type="domain" description="CCHC-type" evidence="10">
    <location>
        <begin position="856"/>
        <end position="871"/>
    </location>
</feature>
<gene>
    <name evidence="11" type="ORF">E3N88_31438</name>
</gene>
<name>A0A5N6MSD6_9ASTR</name>
<dbReference type="SUPFAM" id="SSF103473">
    <property type="entry name" value="MFS general substrate transporter"/>
    <property type="match status" value="1"/>
</dbReference>
<dbReference type="OrthoDB" id="8904098at2759"/>
<dbReference type="EMBL" id="SZYD01000015">
    <property type="protein sequence ID" value="KAD3642214.1"/>
    <property type="molecule type" value="Genomic_DNA"/>
</dbReference>
<evidence type="ECO:0000256" key="7">
    <source>
        <dbReference type="PROSITE-ProRule" id="PRU00047"/>
    </source>
</evidence>
<dbReference type="InterPro" id="IPR036875">
    <property type="entry name" value="Znf_CCHC_sf"/>
</dbReference>
<feature type="transmembrane region" description="Helical" evidence="9">
    <location>
        <begin position="404"/>
        <end position="425"/>
    </location>
</feature>
<feature type="transmembrane region" description="Helical" evidence="9">
    <location>
        <begin position="29"/>
        <end position="57"/>
    </location>
</feature>
<keyword evidence="4 9" id="KW-1133">Transmembrane helix</keyword>
<evidence type="ECO:0000256" key="5">
    <source>
        <dbReference type="ARBA" id="ARBA00023136"/>
    </source>
</evidence>
<accession>A0A5N6MSD6</accession>
<protein>
    <recommendedName>
        <fullName evidence="10">CCHC-type domain-containing protein</fullName>
    </recommendedName>
</protein>
<dbReference type="SMART" id="SM00343">
    <property type="entry name" value="ZnF_C2HC"/>
    <property type="match status" value="1"/>
</dbReference>
<keyword evidence="7" id="KW-0479">Metal-binding</keyword>
<evidence type="ECO:0000256" key="2">
    <source>
        <dbReference type="ARBA" id="ARBA00005982"/>
    </source>
</evidence>
<feature type="compositionally biased region" description="Polar residues" evidence="8">
    <location>
        <begin position="678"/>
        <end position="695"/>
    </location>
</feature>
<feature type="region of interest" description="Disordered" evidence="8">
    <location>
        <begin position="674"/>
        <end position="701"/>
    </location>
</feature>
<dbReference type="GO" id="GO:0008270">
    <property type="term" value="F:zinc ion binding"/>
    <property type="evidence" value="ECO:0007669"/>
    <property type="project" value="UniProtKB-KW"/>
</dbReference>
<dbReference type="PROSITE" id="PS50158">
    <property type="entry name" value="ZF_CCHC"/>
    <property type="match status" value="1"/>
</dbReference>
<evidence type="ECO:0000256" key="8">
    <source>
        <dbReference type="SAM" id="MobiDB-lite"/>
    </source>
</evidence>
<feature type="transmembrane region" description="Helical" evidence="9">
    <location>
        <begin position="144"/>
        <end position="165"/>
    </location>
</feature>
<dbReference type="Pfam" id="PF00098">
    <property type="entry name" value="zf-CCHC"/>
    <property type="match status" value="1"/>
</dbReference>
<dbReference type="AlphaFoldDB" id="A0A5N6MSD6"/>
<dbReference type="Proteomes" id="UP000326396">
    <property type="component" value="Linkage Group LG5"/>
</dbReference>
<keyword evidence="7" id="KW-0863">Zinc-finger</keyword>
<proteinExistence type="inferred from homology"/>
<dbReference type="InterPro" id="IPR000109">
    <property type="entry name" value="POT_fam"/>
</dbReference>
<feature type="transmembrane region" description="Helical" evidence="9">
    <location>
        <begin position="487"/>
        <end position="507"/>
    </location>
</feature>
<feature type="transmembrane region" description="Helical" evidence="9">
    <location>
        <begin position="364"/>
        <end position="384"/>
    </location>
</feature>
<keyword evidence="7" id="KW-0862">Zinc</keyword>